<feature type="region of interest" description="Disordered" evidence="1">
    <location>
        <begin position="1"/>
        <end position="106"/>
    </location>
</feature>
<feature type="compositionally biased region" description="Polar residues" evidence="1">
    <location>
        <begin position="1"/>
        <end position="15"/>
    </location>
</feature>
<dbReference type="EMBL" id="JAWDJX010000091">
    <property type="protein sequence ID" value="KAK3046483.1"/>
    <property type="molecule type" value="Genomic_DNA"/>
</dbReference>
<feature type="compositionally biased region" description="Low complexity" evidence="1">
    <location>
        <begin position="37"/>
        <end position="52"/>
    </location>
</feature>
<sequence length="286" mass="31596">MSTTEPGETHTSGSGRDTDSPPPLAQVLRLLRDLRSPSRSRSRSSSQSSSRTALRHPSTSRSRSTSSTRTAICDPTFRSDDQTSNTGEPSNAEEPGTAAEPPILTSPTNLTLDFEVPFHFNESQRRTLHLSGSGPAFQTTRSGDLDLVDDSVLEACLQKFYPDVKRLQIHFSLWRNFAFPGTAEDVEACLRTLPPLVRRCDFVFAVGFVGSLGCGTLEEVRVRKDEAYRRLGGVWRGLTQREGESWVVRRDREGLWGLGTPGGRCEYMAFLPKSMLPESSELKAGE</sequence>
<organism evidence="2 3">
    <name type="scientific">Extremus antarcticus</name>
    <dbReference type="NCBI Taxonomy" id="702011"/>
    <lineage>
        <taxon>Eukaryota</taxon>
        <taxon>Fungi</taxon>
        <taxon>Dikarya</taxon>
        <taxon>Ascomycota</taxon>
        <taxon>Pezizomycotina</taxon>
        <taxon>Dothideomycetes</taxon>
        <taxon>Dothideomycetidae</taxon>
        <taxon>Mycosphaerellales</taxon>
        <taxon>Extremaceae</taxon>
        <taxon>Extremus</taxon>
    </lineage>
</organism>
<comment type="caution">
    <text evidence="2">The sequence shown here is derived from an EMBL/GenBank/DDBJ whole genome shotgun (WGS) entry which is preliminary data.</text>
</comment>
<dbReference type="Proteomes" id="UP001271007">
    <property type="component" value="Unassembled WGS sequence"/>
</dbReference>
<evidence type="ECO:0000313" key="2">
    <source>
        <dbReference type="EMBL" id="KAK3046483.1"/>
    </source>
</evidence>
<dbReference type="AlphaFoldDB" id="A0AAJ0DAP6"/>
<name>A0AAJ0DAP6_9PEZI</name>
<reference evidence="2" key="1">
    <citation type="submission" date="2023-04" db="EMBL/GenBank/DDBJ databases">
        <title>Black Yeasts Isolated from many extreme environments.</title>
        <authorList>
            <person name="Coleine C."/>
            <person name="Stajich J.E."/>
            <person name="Selbmann L."/>
        </authorList>
    </citation>
    <scope>NUCLEOTIDE SEQUENCE</scope>
    <source>
        <strain evidence="2">CCFEE 5312</strain>
    </source>
</reference>
<keyword evidence="3" id="KW-1185">Reference proteome</keyword>
<proteinExistence type="predicted"/>
<evidence type="ECO:0000313" key="3">
    <source>
        <dbReference type="Proteomes" id="UP001271007"/>
    </source>
</evidence>
<gene>
    <name evidence="2" type="ORF">LTR09_012068</name>
</gene>
<protein>
    <submittedName>
        <fullName evidence="2">Uncharacterized protein</fullName>
    </submittedName>
</protein>
<evidence type="ECO:0000256" key="1">
    <source>
        <dbReference type="SAM" id="MobiDB-lite"/>
    </source>
</evidence>
<accession>A0AAJ0DAP6</accession>
<feature type="compositionally biased region" description="Low complexity" evidence="1">
    <location>
        <begin position="59"/>
        <end position="70"/>
    </location>
</feature>